<proteinExistence type="predicted"/>
<sequence length="371" mass="40719">MKLKALTLLVSVALVGCGGSGSDSNDNIVKKSGNLDGQIQSLNPSTQSLSLHGEQLSAANAKISYQGKTLQFSNLDEGMRVQLTANNGETNDIKLNPTLVGKVIKIDGTKVTVDGVTFEYKLDDDIEVGDWVLVTGYTQADGSIKIVSVKEIAELDNDQHEFEGVVAELDDNNKRFKIGPVEVDYSGASIDKDDDLKLENGSWVEVYGTFDGSTFTAKKVELEDEQDYADQEVEGVLTWVNKGQTQIEINGRIRAEITAKTEFDDGKKSDLALGRWIEVDLQTQSDTLWAKEIEFGDDDKIKGKEFDLEGMASNVNSQLKQFEVAGETIYVDAKTEFDDGITFDNLDGQKVEVEGMIIDGRKMAKEIESND</sequence>
<feature type="domain" description="DUF5666" evidence="1">
    <location>
        <begin position="234"/>
        <end position="294"/>
    </location>
</feature>
<dbReference type="RefSeq" id="WP_048897047.1">
    <property type="nucleotide sequence ID" value="NZ_AP024852.1"/>
</dbReference>
<evidence type="ECO:0000259" key="1">
    <source>
        <dbReference type="Pfam" id="PF18914"/>
    </source>
</evidence>
<feature type="domain" description="DUF5666" evidence="1">
    <location>
        <begin position="104"/>
        <end position="144"/>
    </location>
</feature>
<accession>A0A0J8VFQ7</accession>
<evidence type="ECO:0000313" key="2">
    <source>
        <dbReference type="EMBL" id="PSW26880.1"/>
    </source>
</evidence>
<feature type="domain" description="DUF5666" evidence="1">
    <location>
        <begin position="309"/>
        <end position="368"/>
    </location>
</feature>
<dbReference type="PROSITE" id="PS51257">
    <property type="entry name" value="PROKAR_LIPOPROTEIN"/>
    <property type="match status" value="1"/>
</dbReference>
<name>A0A0J8VFQ7_9GAMM</name>
<dbReference type="OrthoDB" id="5592950at2"/>
<organism evidence="2 3">
    <name type="scientific">Photobacterium swingsii</name>
    <dbReference type="NCBI Taxonomy" id="680026"/>
    <lineage>
        <taxon>Bacteria</taxon>
        <taxon>Pseudomonadati</taxon>
        <taxon>Pseudomonadota</taxon>
        <taxon>Gammaproteobacteria</taxon>
        <taxon>Vibrionales</taxon>
        <taxon>Vibrionaceae</taxon>
        <taxon>Photobacterium</taxon>
    </lineage>
</organism>
<dbReference type="AlphaFoldDB" id="A0A0J8VFQ7"/>
<evidence type="ECO:0000313" key="3">
    <source>
        <dbReference type="Proteomes" id="UP000240481"/>
    </source>
</evidence>
<dbReference type="Proteomes" id="UP000240481">
    <property type="component" value="Unassembled WGS sequence"/>
</dbReference>
<dbReference type="EMBL" id="PYLZ01000001">
    <property type="protein sequence ID" value="PSW26880.1"/>
    <property type="molecule type" value="Genomic_DNA"/>
</dbReference>
<dbReference type="InterPro" id="IPR043724">
    <property type="entry name" value="DUF5666"/>
</dbReference>
<comment type="caution">
    <text evidence="2">The sequence shown here is derived from an EMBL/GenBank/DDBJ whole genome shotgun (WGS) entry which is preliminary data.</text>
</comment>
<keyword evidence="3" id="KW-1185">Reference proteome</keyword>
<gene>
    <name evidence="2" type="ORF">C9I94_02545</name>
</gene>
<protein>
    <recommendedName>
        <fullName evidence="1">DUF5666 domain-containing protein</fullName>
    </recommendedName>
</protein>
<feature type="domain" description="DUF5666" evidence="1">
    <location>
        <begin position="163"/>
        <end position="221"/>
    </location>
</feature>
<dbReference type="Pfam" id="PF18914">
    <property type="entry name" value="DUF5666"/>
    <property type="match status" value="4"/>
</dbReference>
<dbReference type="STRING" id="680026.AB733_00635"/>
<reference evidence="2 3" key="1">
    <citation type="submission" date="2018-01" db="EMBL/GenBank/DDBJ databases">
        <title>Whole genome sequencing of Histamine producing bacteria.</title>
        <authorList>
            <person name="Butler K."/>
        </authorList>
    </citation>
    <scope>NUCLEOTIDE SEQUENCE [LARGE SCALE GENOMIC DNA]</scope>
    <source>
        <strain evidence="2 3">DSM 24669</strain>
    </source>
</reference>